<keyword evidence="1" id="KW-0472">Membrane</keyword>
<feature type="transmembrane region" description="Helical" evidence="1">
    <location>
        <begin position="32"/>
        <end position="52"/>
    </location>
</feature>
<gene>
    <name evidence="2" type="ORF">AB0C36_23645</name>
</gene>
<organism evidence="2 3">
    <name type="scientific">Streptodolium elevatio</name>
    <dbReference type="NCBI Taxonomy" id="3157996"/>
    <lineage>
        <taxon>Bacteria</taxon>
        <taxon>Bacillati</taxon>
        <taxon>Actinomycetota</taxon>
        <taxon>Actinomycetes</taxon>
        <taxon>Kitasatosporales</taxon>
        <taxon>Streptomycetaceae</taxon>
        <taxon>Streptodolium</taxon>
    </lineage>
</organism>
<keyword evidence="3" id="KW-1185">Reference proteome</keyword>
<evidence type="ECO:0000313" key="3">
    <source>
        <dbReference type="Proteomes" id="UP001551482"/>
    </source>
</evidence>
<name>A0ABV3DL82_9ACTN</name>
<protein>
    <submittedName>
        <fullName evidence="2">Uncharacterized protein</fullName>
    </submittedName>
</protein>
<dbReference type="EMBL" id="JBEZFP010000064">
    <property type="protein sequence ID" value="MEU8136493.1"/>
    <property type="molecule type" value="Genomic_DNA"/>
</dbReference>
<dbReference type="Proteomes" id="UP001551482">
    <property type="component" value="Unassembled WGS sequence"/>
</dbReference>
<feature type="transmembrane region" description="Helical" evidence="1">
    <location>
        <begin position="9"/>
        <end position="26"/>
    </location>
</feature>
<evidence type="ECO:0000256" key="1">
    <source>
        <dbReference type="SAM" id="Phobius"/>
    </source>
</evidence>
<evidence type="ECO:0000313" key="2">
    <source>
        <dbReference type="EMBL" id="MEU8136493.1"/>
    </source>
</evidence>
<keyword evidence="1" id="KW-1133">Transmembrane helix</keyword>
<proteinExistence type="predicted"/>
<accession>A0ABV3DL82</accession>
<dbReference type="RefSeq" id="WP_358357056.1">
    <property type="nucleotide sequence ID" value="NZ_JBEZFP010000064.1"/>
</dbReference>
<keyword evidence="1" id="KW-0812">Transmembrane</keyword>
<reference evidence="2 3" key="1">
    <citation type="submission" date="2024-06" db="EMBL/GenBank/DDBJ databases">
        <title>The Natural Products Discovery Center: Release of the First 8490 Sequenced Strains for Exploring Actinobacteria Biosynthetic Diversity.</title>
        <authorList>
            <person name="Kalkreuter E."/>
            <person name="Kautsar S.A."/>
            <person name="Yang D."/>
            <person name="Bader C.D."/>
            <person name="Teijaro C.N."/>
            <person name="Fluegel L."/>
            <person name="Davis C.M."/>
            <person name="Simpson J.R."/>
            <person name="Lauterbach L."/>
            <person name="Steele A.D."/>
            <person name="Gui C."/>
            <person name="Meng S."/>
            <person name="Li G."/>
            <person name="Viehrig K."/>
            <person name="Ye F."/>
            <person name="Su P."/>
            <person name="Kiefer A.F."/>
            <person name="Nichols A."/>
            <person name="Cepeda A.J."/>
            <person name="Yan W."/>
            <person name="Fan B."/>
            <person name="Jiang Y."/>
            <person name="Adhikari A."/>
            <person name="Zheng C.-J."/>
            <person name="Schuster L."/>
            <person name="Cowan T.M."/>
            <person name="Smanski M.J."/>
            <person name="Chevrette M.G."/>
            <person name="De Carvalho L.P.S."/>
            <person name="Shen B."/>
        </authorList>
    </citation>
    <scope>NUCLEOTIDE SEQUENCE [LARGE SCALE GENOMIC DNA]</scope>
    <source>
        <strain evidence="2 3">NPDC048946</strain>
    </source>
</reference>
<comment type="caution">
    <text evidence="2">The sequence shown here is derived from an EMBL/GenBank/DDBJ whole genome shotgun (WGS) entry which is preliminary data.</text>
</comment>
<sequence>MVGIVSHGIARIAVIGGITAVGGIAVGAGVSVVVVVSVGAGVAGVAVLLARFGGTE</sequence>